<gene>
    <name evidence="2" type="ORF">GCM10007916_02060</name>
</gene>
<feature type="chain" id="PRO_5047519928" description="ABC-type transport auxiliary lipoprotein component domain-containing protein" evidence="1">
    <location>
        <begin position="21"/>
        <end position="196"/>
    </location>
</feature>
<evidence type="ECO:0000313" key="2">
    <source>
        <dbReference type="EMBL" id="GLS89139.1"/>
    </source>
</evidence>
<evidence type="ECO:0008006" key="4">
    <source>
        <dbReference type="Google" id="ProtNLM"/>
    </source>
</evidence>
<keyword evidence="3" id="KW-1185">Reference proteome</keyword>
<comment type="caution">
    <text evidence="2">The sequence shown here is derived from an EMBL/GenBank/DDBJ whole genome shotgun (WGS) entry which is preliminary data.</text>
</comment>
<dbReference type="InterPro" id="IPR005619">
    <property type="entry name" value="Uncharacterised_YajG"/>
</dbReference>
<reference evidence="3" key="1">
    <citation type="journal article" date="2019" name="Int. J. Syst. Evol. Microbiol.">
        <title>The Global Catalogue of Microorganisms (GCM) 10K type strain sequencing project: providing services to taxonomists for standard genome sequencing and annotation.</title>
        <authorList>
            <consortium name="The Broad Institute Genomics Platform"/>
            <consortium name="The Broad Institute Genome Sequencing Center for Infectious Disease"/>
            <person name="Wu L."/>
            <person name="Ma J."/>
        </authorList>
    </citation>
    <scope>NUCLEOTIDE SEQUENCE [LARGE SCALE GENOMIC DNA]</scope>
    <source>
        <strain evidence="3">NBRC 103166</strain>
    </source>
</reference>
<dbReference type="Pfam" id="PF03923">
    <property type="entry name" value="Lipoprotein_16"/>
    <property type="match status" value="1"/>
</dbReference>
<sequence>MKNISLTLPSLLLSILFLSACSTTPSSLQLTPKLDENISVTKIKSDKKWSLTSQDLRTERYLIAISSGDDVATLINESTSTRTLIEQTLKTHWLKQGHQISNKGVNGYQIDIQLLKLLAEVEQNTMNHETDINLVIKVQLKSETTTFSKTFRSHYEEKAPFSASVTDLAQQLNKQLSQLLDQIVQDPEVNDKLAQL</sequence>
<accession>A0ABQ6DVT4</accession>
<evidence type="ECO:0000256" key="1">
    <source>
        <dbReference type="SAM" id="SignalP"/>
    </source>
</evidence>
<dbReference type="RefSeq" id="WP_284202254.1">
    <property type="nucleotide sequence ID" value="NZ_BSPQ01000001.1"/>
</dbReference>
<dbReference type="Proteomes" id="UP001157353">
    <property type="component" value="Unassembled WGS sequence"/>
</dbReference>
<dbReference type="EMBL" id="BSPQ01000001">
    <property type="protein sequence ID" value="GLS89139.1"/>
    <property type="molecule type" value="Genomic_DNA"/>
</dbReference>
<proteinExistence type="predicted"/>
<organism evidence="2 3">
    <name type="scientific">Psychromonas marina</name>
    <dbReference type="NCBI Taxonomy" id="88364"/>
    <lineage>
        <taxon>Bacteria</taxon>
        <taxon>Pseudomonadati</taxon>
        <taxon>Pseudomonadota</taxon>
        <taxon>Gammaproteobacteria</taxon>
        <taxon>Alteromonadales</taxon>
        <taxon>Psychromonadaceae</taxon>
        <taxon>Psychromonas</taxon>
    </lineage>
</organism>
<dbReference type="PROSITE" id="PS51257">
    <property type="entry name" value="PROKAR_LIPOPROTEIN"/>
    <property type="match status" value="1"/>
</dbReference>
<feature type="signal peptide" evidence="1">
    <location>
        <begin position="1"/>
        <end position="20"/>
    </location>
</feature>
<protein>
    <recommendedName>
        <fullName evidence="4">ABC-type transport auxiliary lipoprotein component domain-containing protein</fullName>
    </recommendedName>
</protein>
<evidence type="ECO:0000313" key="3">
    <source>
        <dbReference type="Proteomes" id="UP001157353"/>
    </source>
</evidence>
<keyword evidence="1" id="KW-0732">Signal</keyword>
<name>A0ABQ6DVT4_9GAMM</name>